<evidence type="ECO:0000256" key="1">
    <source>
        <dbReference type="SAM" id="Phobius"/>
    </source>
</evidence>
<name>A0A7U2FFL2_PHANO</name>
<keyword evidence="1" id="KW-1133">Transmembrane helix</keyword>
<evidence type="ECO:0000313" key="3">
    <source>
        <dbReference type="Proteomes" id="UP000663193"/>
    </source>
</evidence>
<keyword evidence="3" id="KW-1185">Reference proteome</keyword>
<organism evidence="2 3">
    <name type="scientific">Phaeosphaeria nodorum (strain SN15 / ATCC MYA-4574 / FGSC 10173)</name>
    <name type="common">Glume blotch fungus</name>
    <name type="synonym">Parastagonospora nodorum</name>
    <dbReference type="NCBI Taxonomy" id="321614"/>
    <lineage>
        <taxon>Eukaryota</taxon>
        <taxon>Fungi</taxon>
        <taxon>Dikarya</taxon>
        <taxon>Ascomycota</taxon>
        <taxon>Pezizomycotina</taxon>
        <taxon>Dothideomycetes</taxon>
        <taxon>Pleosporomycetidae</taxon>
        <taxon>Pleosporales</taxon>
        <taxon>Pleosporineae</taxon>
        <taxon>Phaeosphaeriaceae</taxon>
        <taxon>Parastagonospora</taxon>
    </lineage>
</organism>
<feature type="transmembrane region" description="Helical" evidence="1">
    <location>
        <begin position="79"/>
        <end position="102"/>
    </location>
</feature>
<dbReference type="OrthoDB" id="6359816at2759"/>
<dbReference type="EMBL" id="CP069039">
    <property type="protein sequence ID" value="QRD04350.1"/>
    <property type="molecule type" value="Genomic_DNA"/>
</dbReference>
<evidence type="ECO:0000313" key="2">
    <source>
        <dbReference type="EMBL" id="QRD04350.1"/>
    </source>
</evidence>
<protein>
    <submittedName>
        <fullName evidence="2">Uncharacterized protein</fullName>
    </submittedName>
</protein>
<keyword evidence="1" id="KW-0812">Transmembrane</keyword>
<feature type="transmembrane region" description="Helical" evidence="1">
    <location>
        <begin position="33"/>
        <end position="50"/>
    </location>
</feature>
<keyword evidence="1" id="KW-0472">Membrane</keyword>
<sequence length="140" mass="15242">MMTTPVYFEVLLYYIYEHVWNATVAGKKNHKSVYSFGALSLTPIGVYALADKYGVKGLKACAIDLMPQTTAGSVSSSGLALYAFLCVSGGCGMGLHICLLIIKSMPRIVKDLEMEKLVAKHPAMGADMYLAARRNDGKLW</sequence>
<gene>
    <name evidence="2" type="ORF">JI435_161260</name>
</gene>
<accession>A0A7U2FFL2</accession>
<dbReference type="AlphaFoldDB" id="A0A7U2FFL2"/>
<dbReference type="VEuPathDB" id="FungiDB:JI435_161260"/>
<reference evidence="3" key="1">
    <citation type="journal article" date="2021" name="BMC Genomics">
        <title>Chromosome-level genome assembly and manually-curated proteome of model necrotroph Parastagonospora nodorum Sn15 reveals a genome-wide trove of candidate effector homologs, and redundancy of virulence-related functions within an accessory chromosome.</title>
        <authorList>
            <person name="Bertazzoni S."/>
            <person name="Jones D.A.B."/>
            <person name="Phan H.T."/>
            <person name="Tan K.-C."/>
            <person name="Hane J.K."/>
        </authorList>
    </citation>
    <scope>NUCLEOTIDE SEQUENCE [LARGE SCALE GENOMIC DNA]</scope>
    <source>
        <strain evidence="3">SN15 / ATCC MYA-4574 / FGSC 10173)</strain>
    </source>
</reference>
<proteinExistence type="predicted"/>
<dbReference type="Proteomes" id="UP000663193">
    <property type="component" value="Chromosome 17"/>
</dbReference>